<dbReference type="PRINTS" id="PR00134">
    <property type="entry name" value="GLHYDRLASE10"/>
</dbReference>
<dbReference type="GO" id="GO:0031176">
    <property type="term" value="F:endo-1,4-beta-xylanase activity"/>
    <property type="evidence" value="ECO:0007669"/>
    <property type="project" value="UniProtKB-EC"/>
</dbReference>
<dbReference type="InterPro" id="IPR017853">
    <property type="entry name" value="GH"/>
</dbReference>
<proteinExistence type="inferred from homology"/>
<dbReference type="PROSITE" id="PS51164">
    <property type="entry name" value="CBM1_2"/>
    <property type="match status" value="1"/>
</dbReference>
<feature type="domain" description="CBM1" evidence="9">
    <location>
        <begin position="19"/>
        <end position="55"/>
    </location>
</feature>
<dbReference type="InterPro" id="IPR001000">
    <property type="entry name" value="GH10_dom"/>
</dbReference>
<comment type="catalytic activity">
    <reaction evidence="7">
        <text>Endohydrolysis of (1-&gt;4)-beta-D-xylosidic linkages in xylans.</text>
        <dbReference type="EC" id="3.2.1.8"/>
    </reaction>
</comment>
<evidence type="ECO:0000256" key="5">
    <source>
        <dbReference type="ARBA" id="ARBA00023295"/>
    </source>
</evidence>
<dbReference type="EMBL" id="CACVBS010000062">
    <property type="protein sequence ID" value="CAA7267720.1"/>
    <property type="molecule type" value="Genomic_DNA"/>
</dbReference>
<evidence type="ECO:0000256" key="6">
    <source>
        <dbReference type="ARBA" id="ARBA00023326"/>
    </source>
</evidence>
<feature type="domain" description="GH10" evidence="10">
    <location>
        <begin position="102"/>
        <end position="383"/>
    </location>
</feature>
<reference evidence="11 12" key="1">
    <citation type="submission" date="2020-01" db="EMBL/GenBank/DDBJ databases">
        <authorList>
            <person name="Gupta K D."/>
        </authorList>
    </citation>
    <scope>NUCLEOTIDE SEQUENCE [LARGE SCALE GENOMIC DNA]</scope>
</reference>
<dbReference type="InterPro" id="IPR035971">
    <property type="entry name" value="CBD_sf"/>
</dbReference>
<dbReference type="PANTHER" id="PTHR31490">
    <property type="entry name" value="GLYCOSYL HYDROLASE"/>
    <property type="match status" value="1"/>
</dbReference>
<evidence type="ECO:0000313" key="12">
    <source>
        <dbReference type="Proteomes" id="UP000467700"/>
    </source>
</evidence>
<evidence type="ECO:0000256" key="8">
    <source>
        <dbReference type="SAM" id="SignalP"/>
    </source>
</evidence>
<dbReference type="Proteomes" id="UP000467700">
    <property type="component" value="Unassembled WGS sequence"/>
</dbReference>
<feature type="chain" id="PRO_5035870197" description="Beta-xylanase" evidence="8">
    <location>
        <begin position="20"/>
        <end position="385"/>
    </location>
</feature>
<keyword evidence="2 8" id="KW-0732">Signal</keyword>
<dbReference type="Pfam" id="PF00734">
    <property type="entry name" value="CBM_1"/>
    <property type="match status" value="1"/>
</dbReference>
<comment type="caution">
    <text evidence="11">The sequence shown here is derived from an EMBL/GenBank/DDBJ whole genome shotgun (WGS) entry which is preliminary data.</text>
</comment>
<dbReference type="SMART" id="SM00633">
    <property type="entry name" value="Glyco_10"/>
    <property type="match status" value="1"/>
</dbReference>
<evidence type="ECO:0000256" key="3">
    <source>
        <dbReference type="ARBA" id="ARBA00022801"/>
    </source>
</evidence>
<dbReference type="PROSITE" id="PS00562">
    <property type="entry name" value="CBM1_1"/>
    <property type="match status" value="1"/>
</dbReference>
<dbReference type="OrthoDB" id="3055998at2759"/>
<keyword evidence="3 7" id="KW-0378">Hydrolase</keyword>
<evidence type="ECO:0000256" key="4">
    <source>
        <dbReference type="ARBA" id="ARBA00023277"/>
    </source>
</evidence>
<evidence type="ECO:0000313" key="11">
    <source>
        <dbReference type="EMBL" id="CAA7267720.1"/>
    </source>
</evidence>
<accession>A0A8S0WF85</accession>
<keyword evidence="5 7" id="KW-0326">Glycosidase</keyword>
<dbReference type="PANTHER" id="PTHR31490:SF76">
    <property type="entry name" value="ENDO-1,4-BETA-XYLANASE C"/>
    <property type="match status" value="1"/>
</dbReference>
<sequence>MFKVYLLVLLAVAAQRVSAAVGVWGQCGGINYTGETTCVSGATCVYQNDWYSQCLPGAATTAAPTTVAPTTTGGTTPTQNPPATGSGLHAKFVAKGKQFWGSCADSALLNKPSNVAILRSDFGQVTPENSMKWDSLQPNRGTFNFGNADTLVNWAVSNGKLIRGHTLVWHSQLPGWVQGINDRSTLTSVINTHIATAAGRWAGKIHAVSHWDVVNECLNEDGTMRQSVFFNVLGESFVTLAFQAARAADSTAKLYINDYNLDYNNAKTQGIVALTRRVNANGKLIDGIGTQMHLEAGGVTGVLAALTALAGADVDVAITELDIKGAASNDYVTVVRACLQTPRCLAITTWGVSDVDSWRASNTPLLFDSNYRPKAAYNAVISALS</sequence>
<dbReference type="PROSITE" id="PS51760">
    <property type="entry name" value="GH10_2"/>
    <property type="match status" value="1"/>
</dbReference>
<organism evidence="11 12">
    <name type="scientific">Cyclocybe aegerita</name>
    <name type="common">Black poplar mushroom</name>
    <name type="synonym">Agrocybe aegerita</name>
    <dbReference type="NCBI Taxonomy" id="1973307"/>
    <lineage>
        <taxon>Eukaryota</taxon>
        <taxon>Fungi</taxon>
        <taxon>Dikarya</taxon>
        <taxon>Basidiomycota</taxon>
        <taxon>Agaricomycotina</taxon>
        <taxon>Agaricomycetes</taxon>
        <taxon>Agaricomycetidae</taxon>
        <taxon>Agaricales</taxon>
        <taxon>Agaricineae</taxon>
        <taxon>Bolbitiaceae</taxon>
        <taxon>Cyclocybe</taxon>
    </lineage>
</organism>
<evidence type="ECO:0000259" key="10">
    <source>
        <dbReference type="PROSITE" id="PS51760"/>
    </source>
</evidence>
<feature type="signal peptide" evidence="8">
    <location>
        <begin position="1"/>
        <end position="19"/>
    </location>
</feature>
<dbReference type="SUPFAM" id="SSF51445">
    <property type="entry name" value="(Trans)glycosidases"/>
    <property type="match status" value="1"/>
</dbReference>
<evidence type="ECO:0000256" key="1">
    <source>
        <dbReference type="ARBA" id="ARBA00007495"/>
    </source>
</evidence>
<dbReference type="GO" id="GO:0000272">
    <property type="term" value="P:polysaccharide catabolic process"/>
    <property type="evidence" value="ECO:0007669"/>
    <property type="project" value="UniProtKB-KW"/>
</dbReference>
<dbReference type="EC" id="3.2.1.8" evidence="7"/>
<dbReference type="AlphaFoldDB" id="A0A8S0WF85"/>
<keyword evidence="12" id="KW-1185">Reference proteome</keyword>
<dbReference type="SUPFAM" id="SSF57180">
    <property type="entry name" value="Cellulose-binding domain"/>
    <property type="match status" value="1"/>
</dbReference>
<keyword evidence="4 7" id="KW-0119">Carbohydrate metabolism</keyword>
<dbReference type="InterPro" id="IPR044846">
    <property type="entry name" value="GH10"/>
</dbReference>
<dbReference type="SMART" id="SM00236">
    <property type="entry name" value="fCBD"/>
    <property type="match status" value="1"/>
</dbReference>
<dbReference type="Pfam" id="PF00331">
    <property type="entry name" value="Glyco_hydro_10"/>
    <property type="match status" value="1"/>
</dbReference>
<dbReference type="Gene3D" id="3.20.20.80">
    <property type="entry name" value="Glycosidases"/>
    <property type="match status" value="1"/>
</dbReference>
<evidence type="ECO:0000259" key="9">
    <source>
        <dbReference type="PROSITE" id="PS51164"/>
    </source>
</evidence>
<name>A0A8S0WF85_CYCAE</name>
<keyword evidence="6 7" id="KW-0624">Polysaccharide degradation</keyword>
<evidence type="ECO:0000256" key="7">
    <source>
        <dbReference type="RuleBase" id="RU361174"/>
    </source>
</evidence>
<gene>
    <name evidence="11" type="ORF">AAE3_LOCUS9938</name>
</gene>
<dbReference type="GO" id="GO:0005576">
    <property type="term" value="C:extracellular region"/>
    <property type="evidence" value="ECO:0007669"/>
    <property type="project" value="InterPro"/>
</dbReference>
<dbReference type="InterPro" id="IPR000254">
    <property type="entry name" value="CBD"/>
</dbReference>
<protein>
    <recommendedName>
        <fullName evidence="7">Beta-xylanase</fullName>
        <ecNumber evidence="7">3.2.1.8</ecNumber>
    </recommendedName>
</protein>
<evidence type="ECO:0000256" key="2">
    <source>
        <dbReference type="ARBA" id="ARBA00022729"/>
    </source>
</evidence>
<comment type="similarity">
    <text evidence="1 7">Belongs to the glycosyl hydrolase 10 (cellulase F) family.</text>
</comment>
<dbReference type="GO" id="GO:0030248">
    <property type="term" value="F:cellulose binding"/>
    <property type="evidence" value="ECO:0007669"/>
    <property type="project" value="InterPro"/>
</dbReference>